<evidence type="ECO:0000313" key="1">
    <source>
        <dbReference type="EMBL" id="SBV27962.1"/>
    </source>
</evidence>
<name>A0A1C3N5U8_9ACTN</name>
<gene>
    <name evidence="1" type="ORF">GA0070620_3493</name>
</gene>
<dbReference type="Proteomes" id="UP000199393">
    <property type="component" value="Chromosome I"/>
</dbReference>
<dbReference type="SUPFAM" id="SSF88659">
    <property type="entry name" value="Sigma3 and sigma4 domains of RNA polymerase sigma factors"/>
    <property type="match status" value="1"/>
</dbReference>
<dbReference type="Gene3D" id="1.10.10.10">
    <property type="entry name" value="Winged helix-like DNA-binding domain superfamily/Winged helix DNA-binding domain"/>
    <property type="match status" value="1"/>
</dbReference>
<evidence type="ECO:0008006" key="3">
    <source>
        <dbReference type="Google" id="ProtNLM"/>
    </source>
</evidence>
<dbReference type="InterPro" id="IPR013324">
    <property type="entry name" value="RNA_pol_sigma_r3/r4-like"/>
</dbReference>
<dbReference type="STRING" id="307121.GA0070620_3493"/>
<reference evidence="2" key="1">
    <citation type="submission" date="2016-06" db="EMBL/GenBank/DDBJ databases">
        <authorList>
            <person name="Varghese N."/>
            <person name="Submissions Spin"/>
        </authorList>
    </citation>
    <scope>NUCLEOTIDE SEQUENCE [LARGE SCALE GENOMIC DNA]</scope>
    <source>
        <strain evidence="2">DSM 45344</strain>
    </source>
</reference>
<dbReference type="InterPro" id="IPR036388">
    <property type="entry name" value="WH-like_DNA-bd_sf"/>
</dbReference>
<proteinExistence type="predicted"/>
<keyword evidence="2" id="KW-1185">Reference proteome</keyword>
<accession>A0A1C3N5U8</accession>
<evidence type="ECO:0000313" key="2">
    <source>
        <dbReference type="Proteomes" id="UP000199393"/>
    </source>
</evidence>
<sequence>MSVGAPGSYRSLDWRGRYSPELVAVMLPVAWGHAPWVTREPRVDRCRRGAGTCGHTCQDDQWDEGCTVDGEHKVCEHRHGGHDQCGRCACVDPTSRQATNTRDPDAQAMAVDMARAWAALYALSFDVIAEALSLHHHHGLTQDEIARIQGVSRQAVSLRLRAGHLAIADFLNGESA</sequence>
<dbReference type="PATRIC" id="fig|307121.4.peg.3564"/>
<dbReference type="EMBL" id="LT598496">
    <property type="protein sequence ID" value="SBV27962.1"/>
    <property type="molecule type" value="Genomic_DNA"/>
</dbReference>
<protein>
    <recommendedName>
        <fullName evidence="3">Sigma-70, region 4</fullName>
    </recommendedName>
</protein>
<dbReference type="RefSeq" id="WP_091592194.1">
    <property type="nucleotide sequence ID" value="NZ_JBHRWG010000004.1"/>
</dbReference>
<dbReference type="AlphaFoldDB" id="A0A1C3N5U8"/>
<organism evidence="1 2">
    <name type="scientific">Micromonospora krabiensis</name>
    <dbReference type="NCBI Taxonomy" id="307121"/>
    <lineage>
        <taxon>Bacteria</taxon>
        <taxon>Bacillati</taxon>
        <taxon>Actinomycetota</taxon>
        <taxon>Actinomycetes</taxon>
        <taxon>Micromonosporales</taxon>
        <taxon>Micromonosporaceae</taxon>
        <taxon>Micromonospora</taxon>
    </lineage>
</organism>
<dbReference type="OrthoDB" id="9804285at2"/>